<evidence type="ECO:0000259" key="6">
    <source>
        <dbReference type="PROSITE" id="PS50948"/>
    </source>
</evidence>
<dbReference type="SMART" id="SM00217">
    <property type="entry name" value="WAP"/>
    <property type="match status" value="4"/>
</dbReference>
<comment type="caution">
    <text evidence="2">Lacks conserved residue(s) required for the propagation of feature annotation.</text>
</comment>
<evidence type="ECO:0000256" key="2">
    <source>
        <dbReference type="PROSITE-ProRule" id="PRU00500"/>
    </source>
</evidence>
<dbReference type="PANTHER" id="PTHR46751">
    <property type="entry name" value="EPPIN"/>
    <property type="match status" value="1"/>
</dbReference>
<dbReference type="CDD" id="cd00191">
    <property type="entry name" value="TY"/>
    <property type="match status" value="3"/>
</dbReference>
<dbReference type="PROSITE" id="PS50279">
    <property type="entry name" value="BPTI_KUNITZ_2"/>
    <property type="match status" value="3"/>
</dbReference>
<dbReference type="EnsemblMetazoa" id="G24845.1">
    <property type="protein sequence ID" value="G24845.1:cds"/>
    <property type="gene ID" value="G24845"/>
</dbReference>
<feature type="domain" description="Apple" evidence="6">
    <location>
        <begin position="680"/>
        <end position="755"/>
    </location>
</feature>
<dbReference type="OMA" id="CCVSKRY"/>
<dbReference type="PROSITE" id="PS00280">
    <property type="entry name" value="BPTI_KUNITZ_1"/>
    <property type="match status" value="2"/>
</dbReference>
<feature type="domain" description="Thyroglobulin type-1" evidence="7">
    <location>
        <begin position="1631"/>
        <end position="1708"/>
    </location>
</feature>
<feature type="domain" description="WAP" evidence="8">
    <location>
        <begin position="370"/>
        <end position="419"/>
    </location>
</feature>
<dbReference type="Pfam" id="PF00014">
    <property type="entry name" value="Kunitz_BPTI"/>
    <property type="match status" value="3"/>
</dbReference>
<keyword evidence="3" id="KW-0472">Membrane</keyword>
<dbReference type="InterPro" id="IPR002223">
    <property type="entry name" value="Kunitz_BPTI"/>
</dbReference>
<evidence type="ECO:0000313" key="10">
    <source>
        <dbReference type="Proteomes" id="UP000005408"/>
    </source>
</evidence>
<dbReference type="InterPro" id="IPR051388">
    <property type="entry name" value="Serpin_venom_toxin"/>
</dbReference>
<keyword evidence="4" id="KW-0732">Signal</keyword>
<evidence type="ECO:0000256" key="1">
    <source>
        <dbReference type="ARBA" id="ARBA00023157"/>
    </source>
</evidence>
<feature type="domain" description="BPTI/Kunitz inhibitor" evidence="5">
    <location>
        <begin position="1519"/>
        <end position="1575"/>
    </location>
</feature>
<feature type="domain" description="WAP" evidence="8">
    <location>
        <begin position="198"/>
        <end position="245"/>
    </location>
</feature>
<keyword evidence="3" id="KW-1133">Transmembrane helix</keyword>
<dbReference type="InterPro" id="IPR006150">
    <property type="entry name" value="Cys_repeat_1"/>
</dbReference>
<dbReference type="InterPro" id="IPR003609">
    <property type="entry name" value="Pan_app"/>
</dbReference>
<name>A0A8W8KT19_MAGGI</name>
<feature type="disulfide bond" evidence="2">
    <location>
        <begin position="1675"/>
        <end position="1682"/>
    </location>
</feature>
<dbReference type="PROSITE" id="PS00484">
    <property type="entry name" value="THYROGLOBULIN_1_1"/>
    <property type="match status" value="2"/>
</dbReference>
<dbReference type="Gene3D" id="4.10.75.10">
    <property type="entry name" value="Elafin-like"/>
    <property type="match status" value="4"/>
</dbReference>
<dbReference type="Gene3D" id="4.10.410.10">
    <property type="entry name" value="Pancreatic trypsin inhibitor Kunitz domain"/>
    <property type="match status" value="3"/>
</dbReference>
<dbReference type="SUPFAM" id="SSF57256">
    <property type="entry name" value="Elafin-like"/>
    <property type="match status" value="3"/>
</dbReference>
<dbReference type="SMART" id="SM00289">
    <property type="entry name" value="WR1"/>
    <property type="match status" value="18"/>
</dbReference>
<organism evidence="9 10">
    <name type="scientific">Magallana gigas</name>
    <name type="common">Pacific oyster</name>
    <name type="synonym">Crassostrea gigas</name>
    <dbReference type="NCBI Taxonomy" id="29159"/>
    <lineage>
        <taxon>Eukaryota</taxon>
        <taxon>Metazoa</taxon>
        <taxon>Spiralia</taxon>
        <taxon>Lophotrochozoa</taxon>
        <taxon>Mollusca</taxon>
        <taxon>Bivalvia</taxon>
        <taxon>Autobranchia</taxon>
        <taxon>Pteriomorphia</taxon>
        <taxon>Ostreida</taxon>
        <taxon>Ostreoidea</taxon>
        <taxon>Ostreidae</taxon>
        <taxon>Magallana</taxon>
    </lineage>
</organism>
<evidence type="ECO:0000259" key="8">
    <source>
        <dbReference type="PROSITE" id="PS51390"/>
    </source>
</evidence>
<dbReference type="InterPro" id="IPR036857">
    <property type="entry name" value="Thyroglobulin_1_sf"/>
</dbReference>
<dbReference type="SUPFAM" id="SSF57610">
    <property type="entry name" value="Thyroglobulin type-1 domain"/>
    <property type="match status" value="3"/>
</dbReference>
<proteinExistence type="predicted"/>
<feature type="signal peptide" evidence="4">
    <location>
        <begin position="1"/>
        <end position="38"/>
    </location>
</feature>
<sequence>MQCYCFLDLRDFQTPQKTMWRKVVWWSFLLGSVSTVQANTLCPSGSPFIVKKCSNDSACSTVSEYCHQGTCCPKDHVNTAQARCSYDAMFVPQTECTADPNVCRAGDICDPVTKWCCPPLREKRCPEGYEVQTFCRNGEACPGGMDCIDGSCCPVPLNSGPVFTCPGGNPVIIKSCAKNESCSQTEFCHLGTCCPSAINKKPGDCPAVADGVFGICVEECSNDAACDSDLKCCSNGCGHTCQKPTILKTGKCPASLNRLGGLCIGQKDVPSCKNDQDCPGKELCCRSECEVNVCSSPEEKTPCQRELEAATIQVLSQVDSCNPVFIPRCDSNGNFYRTQCYDHNGMCFCVFPNGTKIPGTEERGNPDCSRATKPGVCPHYTTLPAIDLRCMETCQSDDSCQGDQKCCSNGCGYHCMGPVGHNSVTTRRKRNAQARCSYDAMFVPQTECTADPNVCRAGNICDPVTKWCCPPLREKRCPAGYQVQTFCRNGEACPGGMDCIDGSCCPVPLNSGPAMLSYSCTADGMVTSTRCDLEGGCTGAFHCESGFCCPTRLNDGEHVCQVDGYRSTQRCDSEGGCASGSHHCESGYCCPTRLNEGHVCQVDSYRSTQRCDSEGGCASGSHHCESGFCCPTRLNEEHVCQVDGYRSTQRCDSEGGCASGSHHCESGYCCPTRVNEGTICLYRRYIATSVTYIGSVASGTMPSVEACKAACDRDTISDCIGVVYQDNTGKCTKFPDTSHLTKVASADSEFYERHCQFSAGLCPDQDNVLLSDGVPKTCYVDTDCEVNSFGCIKGHCCPKGQVSTVAPVVTTCSNGANPAKNVNGFTKTCTVASDCGEPATCENQICCPAPIQEELCPNKSLPLMENGKPKACMGILQSECGSSGDYTCKGTGDSKYCCPARLNNNELCPNKGMPLLNSAGNAQRCASTMDCGDGTYSCQSSNIDGYKYCCPAKLLITEMCPYIGYVLVHDGHPKRCSLDFECISSSGEFSCVKNYCCPKDPSQAVCPNNGGLLLDEAQQPKLCMENIECQGSGKGAYFCNNGYCCPESGSLAVCPNNEKMKLVNDKAVTCVHDADCGETLWSCQGGHCCSRPVNTVCPNGTAPMCCKLDLCVQNSCPSNPTAKCRINPCGGCKVEFYDDKNTPVDCDSALSRCEKLRLKALTVNAFWMDTDVEYSRMYLGQLESQNVQDNSLQVTERVISSGKPGECMGLSPTAVRGLSNDCTTDEDCPSTSKCCLNKCQVPINILPRQNACDLLPVAGPCKGRMVRYFYNSANKQCQQFVYGGCQGNDNNFGSQEACERACSAAGLPPQCLPAPDPGRCKAQIPMYFYNITSNICEKFDYGGCDGNRNRFLTLTQCLSTCSSKDVQAGPCEKIRCAADTICLPVSGTEARCISDRVPPVVDGNFVPDCLENGDFAEMQCLGSLCWCVDVHGDMKPNTMRVGKPPCYKSVSGVTGADEISKVPVCADGSAPMLCDKNECRTAKCEGRKDATCVVDPCNKCQVSFRDSNNKPVTCEVDKCSLKIPISASRNKQGCGNLVQRWVHDANTGKCEHFLYSPCDGEDVYYTSQWECRSKCIGTICDGKGPKSCSTSCTDQVCRRFPAAQCQVHPCTCDVVFYDLVSNVPVDCDSVTPLCQLRRSQEKRKALMQEMDSSKVSESVPISVCDAKGEFTPQQCDTKAKKCWCVDGLGNQLQGSERIGTSPGQDIGCKQNKTTSAVVSLLFNLDYNVYVQGKEDKLKQVVMAKLKEISPKMVQYVKSVKIRKGSVYVDVKFGQTMASTEPVDIGSLVNVLENEVYSGLDMRFEGQTITAEPSVSSSFTFQAQTAGDVSKSPADGSNDSQTTTIVVVVIICAVVLIAILVFFVIRKRRSQEKAFSNLNTSDPEGSPIKQNSVYYQNKACDRK</sequence>
<feature type="domain" description="Thyroglobulin type-1" evidence="7">
    <location>
        <begin position="1368"/>
        <end position="1446"/>
    </location>
</feature>
<feature type="domain" description="Thyroglobulin type-1" evidence="7">
    <location>
        <begin position="300"/>
        <end position="368"/>
    </location>
</feature>
<evidence type="ECO:0000259" key="7">
    <source>
        <dbReference type="PROSITE" id="PS51162"/>
    </source>
</evidence>
<dbReference type="Gene3D" id="4.10.800.10">
    <property type="entry name" value="Thyroglobulin type-1"/>
    <property type="match status" value="3"/>
</dbReference>
<dbReference type="FunFam" id="4.10.75.10:FF:000001">
    <property type="entry name" value="Anosmin 1"/>
    <property type="match status" value="1"/>
</dbReference>
<dbReference type="SMART" id="SM00211">
    <property type="entry name" value="TY"/>
    <property type="match status" value="3"/>
</dbReference>
<keyword evidence="3" id="KW-0812">Transmembrane</keyword>
<feature type="chain" id="PRO_5036443463" evidence="4">
    <location>
        <begin position="39"/>
        <end position="1902"/>
    </location>
</feature>
<evidence type="ECO:0000256" key="3">
    <source>
        <dbReference type="SAM" id="Phobius"/>
    </source>
</evidence>
<dbReference type="InterPro" id="IPR036880">
    <property type="entry name" value="Kunitz_BPTI_sf"/>
</dbReference>
<evidence type="ECO:0000313" key="9">
    <source>
        <dbReference type="EnsemblMetazoa" id="G24845.1:cds"/>
    </source>
</evidence>
<evidence type="ECO:0000256" key="4">
    <source>
        <dbReference type="SAM" id="SignalP"/>
    </source>
</evidence>
<feature type="domain" description="BPTI/Kunitz inhibitor" evidence="5">
    <location>
        <begin position="1311"/>
        <end position="1361"/>
    </location>
</feature>
<dbReference type="SMART" id="SM00131">
    <property type="entry name" value="KU"/>
    <property type="match status" value="3"/>
</dbReference>
<dbReference type="InterPro" id="IPR000716">
    <property type="entry name" value="Thyroglobulin_1"/>
</dbReference>
<feature type="domain" description="BPTI/Kunitz inhibitor" evidence="5">
    <location>
        <begin position="1252"/>
        <end position="1302"/>
    </location>
</feature>
<dbReference type="SUPFAM" id="SSF57362">
    <property type="entry name" value="BPTI-like"/>
    <property type="match status" value="3"/>
</dbReference>
<dbReference type="Pfam" id="PF00086">
    <property type="entry name" value="Thyroglobulin_1"/>
    <property type="match status" value="3"/>
</dbReference>
<keyword evidence="1 2" id="KW-1015">Disulfide bond</keyword>
<dbReference type="InterPro" id="IPR008197">
    <property type="entry name" value="WAP_dom"/>
</dbReference>
<dbReference type="OrthoDB" id="4473401at2759"/>
<dbReference type="GO" id="GO:0004867">
    <property type="term" value="F:serine-type endopeptidase inhibitor activity"/>
    <property type="evidence" value="ECO:0007669"/>
    <property type="project" value="InterPro"/>
</dbReference>
<dbReference type="PANTHER" id="PTHR46751:SF1">
    <property type="entry name" value="WAP FOUR-DISULFIDE CORE DOMAIN PROTEIN 6A"/>
    <property type="match status" value="1"/>
</dbReference>
<dbReference type="PROSITE" id="PS51162">
    <property type="entry name" value="THYROGLOBULIN_1_2"/>
    <property type="match status" value="3"/>
</dbReference>
<keyword evidence="10" id="KW-1185">Reference proteome</keyword>
<dbReference type="Pfam" id="PF00095">
    <property type="entry name" value="WAP"/>
    <property type="match status" value="4"/>
</dbReference>
<dbReference type="PRINTS" id="PR00759">
    <property type="entry name" value="BASICPTASE"/>
</dbReference>
<dbReference type="InterPro" id="IPR020901">
    <property type="entry name" value="Prtase_inh_Kunz-CS"/>
</dbReference>
<accession>A0A8W8KT19</accession>
<dbReference type="Proteomes" id="UP000005408">
    <property type="component" value="Unassembled WGS sequence"/>
</dbReference>
<dbReference type="PROSITE" id="PS50948">
    <property type="entry name" value="PAN"/>
    <property type="match status" value="1"/>
</dbReference>
<dbReference type="InterPro" id="IPR036645">
    <property type="entry name" value="Elafin-like_sf"/>
</dbReference>
<protein>
    <submittedName>
        <fullName evidence="9">Uncharacterized protein</fullName>
    </submittedName>
</protein>
<dbReference type="CDD" id="cd00199">
    <property type="entry name" value="WAP"/>
    <property type="match status" value="1"/>
</dbReference>
<dbReference type="GO" id="GO:0005576">
    <property type="term" value="C:extracellular region"/>
    <property type="evidence" value="ECO:0007669"/>
    <property type="project" value="InterPro"/>
</dbReference>
<feature type="disulfide bond" evidence="2">
    <location>
        <begin position="340"/>
        <end position="347"/>
    </location>
</feature>
<dbReference type="CDD" id="cd00109">
    <property type="entry name" value="Kunitz-type"/>
    <property type="match status" value="2"/>
</dbReference>
<reference evidence="9" key="1">
    <citation type="submission" date="2022-08" db="UniProtKB">
        <authorList>
            <consortium name="EnsemblMetazoa"/>
        </authorList>
    </citation>
    <scope>IDENTIFICATION</scope>
    <source>
        <strain evidence="9">05x7-T-G4-1.051#20</strain>
    </source>
</reference>
<dbReference type="PROSITE" id="PS51390">
    <property type="entry name" value="WAP"/>
    <property type="match status" value="2"/>
</dbReference>
<dbReference type="FunFam" id="4.10.410.10:FF:000020">
    <property type="entry name" value="Collagen, type VI, alpha 3"/>
    <property type="match status" value="1"/>
</dbReference>
<feature type="transmembrane region" description="Helical" evidence="3">
    <location>
        <begin position="1844"/>
        <end position="1864"/>
    </location>
</feature>
<evidence type="ECO:0000259" key="5">
    <source>
        <dbReference type="PROSITE" id="PS50279"/>
    </source>
</evidence>